<dbReference type="Pfam" id="PF07715">
    <property type="entry name" value="Plug"/>
    <property type="match status" value="1"/>
</dbReference>
<feature type="domain" description="TonB-dependent receptor plug" evidence="12">
    <location>
        <begin position="67"/>
        <end position="179"/>
    </location>
</feature>
<evidence type="ECO:0000256" key="9">
    <source>
        <dbReference type="ARBA" id="ARBA00023136"/>
    </source>
</evidence>
<dbReference type="GO" id="GO:0009279">
    <property type="term" value="C:cell outer membrane"/>
    <property type="evidence" value="ECO:0007669"/>
    <property type="project" value="UniProtKB-SubCell"/>
</dbReference>
<dbReference type="RefSeq" id="WP_200354365.1">
    <property type="nucleotide sequence ID" value="NZ_JAENIL010000006.1"/>
</dbReference>
<dbReference type="Gene3D" id="2.40.170.20">
    <property type="entry name" value="TonB-dependent receptor, beta-barrel domain"/>
    <property type="match status" value="1"/>
</dbReference>
<sequence>MNKYKLSGGTTRAIALGSALLIAPLGFSQDDEEDDVFELSPFTVEGSENSGYRATSTLAGTRIRTDLKDVGSAISVVTEEFLRDTSATDNESLLIYTTGTEVSGTRGNFAGGGDSNLIDTDTQRLRPNQSTRVRGLAAANNTRDFFITDIPWDSYNVDRIDLQRGPNSILFGLGSPAGVINATTNSANYEDGGDAEVRFGSYGSMRFTIDYNKVILEDELAIRVSGLAEDQKYMQEGSFEEDERYFVALKWDPKFLASDTSRTTLRANYEKGDIEANRPRIIPPVDRITQWFRPHSEDASSGMAKQTFDAVDVNNTDLTNGHPDYTPWGGFALGRIFGSAVAVYDDVYQSTNNSWFIGGTAQYVGGETYQGVHAFDAFAKNAVAGQGLPAGATGRGLPGSNVGAYKSVTLSDPTIFDFYNKLIDGPNKSEEQSWESYNLSLSHSMLDNKLNFELVYDKQEYQDRQTNILDNSGQSISIDIMETLPNGSGVGTPNPNLGRPFIGGEAQNNFFNTIDRENLRLTGYYSLDFRKSESETLANLLGHHDFTALYANSTVDSRSASWIRAVSQNINPQSSITAGGRYIPNIVYIGDSLLNASSASGANLNALQTKIGPSAGSAYYLNGDGVSTLGPVDVWDAENGALDSLWRAGSLSRDEITSKAFIWQGYLFDGLVVPLFGYRDDSADAANAGNIPNNPNGPGGSKLPFSPDWQVPNGPSEVDTANNKTFASVSGINRTFSLVVHSPESVRDALGGFGVSLTYSNSENFRPDASRQDLIGNPIDATTGETEEYGIVISSRDNRFNFKVNKYETNVFKDTLSSSSIANSYMIGAGEGWGNMFAVWADAANNGFDTNNYALTVPDAPYDPVDNPYIDPNITSLQYQPHPGQSIADALAEQEAALGAILNRDNNMNDPEFAQFLSFWNQDWTQVTAEAGWGAGGFAWAGEPGTFAVTGDTVSEGYEYELFWQPTENWNIALNASKTEAKRLNIASSYASFVEKRWELYQGAYGDVRLWGPGNTSETIRSKFGSEFYSNFTLFQLLNDSNVAELRPWRYNLVTNYSFSDGKLGGLSVGGALRWQDDVVTGYALEGSGTFEDPWALDTENPHRGGSESNVDFWAAYQMQLNDKLHWRMQLNVRNAFDDERLIAITTQPDGSPATSRIAEGQTWTITNTFSF</sequence>
<comment type="subcellular location">
    <subcellularLocation>
        <location evidence="1">Cell outer membrane</location>
        <topology evidence="1">Multi-pass membrane protein</topology>
    </subcellularLocation>
</comment>
<dbReference type="Gene3D" id="2.170.130.10">
    <property type="entry name" value="TonB-dependent receptor, plug domain"/>
    <property type="match status" value="1"/>
</dbReference>
<keyword evidence="5" id="KW-0812">Transmembrane</keyword>
<keyword evidence="4" id="KW-0410">Iron transport</keyword>
<dbReference type="InterPro" id="IPR037066">
    <property type="entry name" value="Plug_dom_sf"/>
</dbReference>
<dbReference type="EMBL" id="JAENIL010000006">
    <property type="protein sequence ID" value="MBK1876148.1"/>
    <property type="molecule type" value="Genomic_DNA"/>
</dbReference>
<keyword evidence="3" id="KW-1134">Transmembrane beta strand</keyword>
<protein>
    <submittedName>
        <fullName evidence="13">TonB-dependent receptor plug domain-containing protein</fullName>
    </submittedName>
</protein>
<reference evidence="13" key="1">
    <citation type="submission" date="2021-01" db="EMBL/GenBank/DDBJ databases">
        <title>Modified the classification status of verrucomicrobia.</title>
        <authorList>
            <person name="Feng X."/>
        </authorList>
    </citation>
    <scope>NUCLEOTIDE SEQUENCE</scope>
    <source>
        <strain evidence="13">KCTC 13126</strain>
    </source>
</reference>
<accession>A0A934RTI0</accession>
<keyword evidence="14" id="KW-1185">Reference proteome</keyword>
<evidence type="ECO:0000256" key="6">
    <source>
        <dbReference type="ARBA" id="ARBA00022729"/>
    </source>
</evidence>
<feature type="compositionally biased region" description="Low complexity" evidence="11">
    <location>
        <begin position="687"/>
        <end position="696"/>
    </location>
</feature>
<dbReference type="SUPFAM" id="SSF56935">
    <property type="entry name" value="Porins"/>
    <property type="match status" value="1"/>
</dbReference>
<dbReference type="InterPro" id="IPR039426">
    <property type="entry name" value="TonB-dep_rcpt-like"/>
</dbReference>
<evidence type="ECO:0000313" key="13">
    <source>
        <dbReference type="EMBL" id="MBK1876148.1"/>
    </source>
</evidence>
<keyword evidence="6" id="KW-0732">Signal</keyword>
<evidence type="ECO:0000256" key="4">
    <source>
        <dbReference type="ARBA" id="ARBA00022496"/>
    </source>
</evidence>
<keyword evidence="8" id="KW-0406">Ion transport</keyword>
<evidence type="ECO:0000256" key="5">
    <source>
        <dbReference type="ARBA" id="ARBA00022692"/>
    </source>
</evidence>
<dbReference type="InterPro" id="IPR036942">
    <property type="entry name" value="Beta-barrel_TonB_sf"/>
</dbReference>
<keyword evidence="2" id="KW-0813">Transport</keyword>
<evidence type="ECO:0000256" key="3">
    <source>
        <dbReference type="ARBA" id="ARBA00022452"/>
    </source>
</evidence>
<evidence type="ECO:0000256" key="8">
    <source>
        <dbReference type="ARBA" id="ARBA00023065"/>
    </source>
</evidence>
<evidence type="ECO:0000256" key="10">
    <source>
        <dbReference type="ARBA" id="ARBA00023237"/>
    </source>
</evidence>
<dbReference type="InterPro" id="IPR012910">
    <property type="entry name" value="Plug_dom"/>
</dbReference>
<dbReference type="AlphaFoldDB" id="A0A934RTI0"/>
<comment type="caution">
    <text evidence="13">The sequence shown here is derived from an EMBL/GenBank/DDBJ whole genome shotgun (WGS) entry which is preliminary data.</text>
</comment>
<dbReference type="PANTHER" id="PTHR32552:SF68">
    <property type="entry name" value="FERRICHROME OUTER MEMBRANE TRANSPORTER_PHAGE RECEPTOR"/>
    <property type="match status" value="1"/>
</dbReference>
<dbReference type="PANTHER" id="PTHR32552">
    <property type="entry name" value="FERRICHROME IRON RECEPTOR-RELATED"/>
    <property type="match status" value="1"/>
</dbReference>
<proteinExistence type="predicted"/>
<evidence type="ECO:0000259" key="12">
    <source>
        <dbReference type="Pfam" id="PF07715"/>
    </source>
</evidence>
<name>A0A934RTI0_9BACT</name>
<evidence type="ECO:0000256" key="1">
    <source>
        <dbReference type="ARBA" id="ARBA00004571"/>
    </source>
</evidence>
<dbReference type="GO" id="GO:0006826">
    <property type="term" value="P:iron ion transport"/>
    <property type="evidence" value="ECO:0007669"/>
    <property type="project" value="UniProtKB-KW"/>
</dbReference>
<keyword evidence="13" id="KW-0675">Receptor</keyword>
<organism evidence="13 14">
    <name type="scientific">Pelagicoccus mobilis</name>
    <dbReference type="NCBI Taxonomy" id="415221"/>
    <lineage>
        <taxon>Bacteria</taxon>
        <taxon>Pseudomonadati</taxon>
        <taxon>Verrucomicrobiota</taxon>
        <taxon>Opitutia</taxon>
        <taxon>Puniceicoccales</taxon>
        <taxon>Pelagicoccaceae</taxon>
        <taxon>Pelagicoccus</taxon>
    </lineage>
</organism>
<evidence type="ECO:0000256" key="11">
    <source>
        <dbReference type="SAM" id="MobiDB-lite"/>
    </source>
</evidence>
<keyword evidence="10" id="KW-0998">Cell outer membrane</keyword>
<keyword evidence="7" id="KW-0408">Iron</keyword>
<feature type="region of interest" description="Disordered" evidence="11">
    <location>
        <begin position="687"/>
        <end position="706"/>
    </location>
</feature>
<evidence type="ECO:0000256" key="7">
    <source>
        <dbReference type="ARBA" id="ARBA00023004"/>
    </source>
</evidence>
<dbReference type="Proteomes" id="UP000617628">
    <property type="component" value="Unassembled WGS sequence"/>
</dbReference>
<evidence type="ECO:0000256" key="2">
    <source>
        <dbReference type="ARBA" id="ARBA00022448"/>
    </source>
</evidence>
<evidence type="ECO:0000313" key="14">
    <source>
        <dbReference type="Proteomes" id="UP000617628"/>
    </source>
</evidence>
<gene>
    <name evidence="13" type="ORF">JIN87_04665</name>
</gene>
<keyword evidence="9" id="KW-0472">Membrane</keyword>